<dbReference type="RefSeq" id="XP_027768029.1">
    <property type="nucleotide sequence ID" value="XM_027912228.1"/>
</dbReference>
<dbReference type="Proteomes" id="UP000694930">
    <property type="component" value="Chromosome 10"/>
</dbReference>
<keyword evidence="1" id="KW-1185">Reference proteome</keyword>
<dbReference type="GeneID" id="114074349"/>
<accession>A0ABM1UX11</accession>
<evidence type="ECO:0000313" key="1">
    <source>
        <dbReference type="Proteomes" id="UP000694930"/>
    </source>
</evidence>
<sequence length="104" mass="11878">MEKYIDPSTVYTSKDIATDMLKLHGVSLTYIHAWGAREKTIKLVHGDPAESYAKLPGYLYILEQTYPGSVLKIKRKECDKFFYAFLASETCIRGCEYCRSIVVV</sequence>
<reference evidence="2" key="2">
    <citation type="submission" date="2025-08" db="UniProtKB">
        <authorList>
            <consortium name="RefSeq"/>
        </authorList>
    </citation>
    <scope>IDENTIFICATION</scope>
</reference>
<proteinExistence type="predicted"/>
<dbReference type="PANTHER" id="PTHR31973:SF113">
    <property type="entry name" value="PROTEIN FAR1-RELATED SEQUENCE 5-LIKE"/>
    <property type="match status" value="1"/>
</dbReference>
<gene>
    <name evidence="2" type="primary">LOC114074349</name>
</gene>
<protein>
    <submittedName>
        <fullName evidence="2">Uncharacterized protein LOC114074349</fullName>
    </submittedName>
</protein>
<dbReference type="PANTHER" id="PTHR31973">
    <property type="entry name" value="POLYPROTEIN, PUTATIVE-RELATED"/>
    <property type="match status" value="1"/>
</dbReference>
<organism evidence="1 2">
    <name type="scientific">Solanum pennellii</name>
    <name type="common">Tomato</name>
    <name type="synonym">Lycopersicon pennellii</name>
    <dbReference type="NCBI Taxonomy" id="28526"/>
    <lineage>
        <taxon>Eukaryota</taxon>
        <taxon>Viridiplantae</taxon>
        <taxon>Streptophyta</taxon>
        <taxon>Embryophyta</taxon>
        <taxon>Tracheophyta</taxon>
        <taxon>Spermatophyta</taxon>
        <taxon>Magnoliopsida</taxon>
        <taxon>eudicotyledons</taxon>
        <taxon>Gunneridae</taxon>
        <taxon>Pentapetalae</taxon>
        <taxon>asterids</taxon>
        <taxon>lamiids</taxon>
        <taxon>Solanales</taxon>
        <taxon>Solanaceae</taxon>
        <taxon>Solanoideae</taxon>
        <taxon>Solaneae</taxon>
        <taxon>Solanum</taxon>
        <taxon>Solanum subgen. Lycopersicon</taxon>
    </lineage>
</organism>
<evidence type="ECO:0000313" key="2">
    <source>
        <dbReference type="RefSeq" id="XP_027768029.1"/>
    </source>
</evidence>
<reference evidence="1" key="1">
    <citation type="journal article" date="2014" name="Nat. Genet.">
        <title>The genome of the stress-tolerant wild tomato species Solanum pennellii.</title>
        <authorList>
            <person name="Bolger A."/>
            <person name="Scossa F."/>
            <person name="Bolger M.E."/>
            <person name="Lanz C."/>
            <person name="Maumus F."/>
            <person name="Tohge T."/>
            <person name="Quesneville H."/>
            <person name="Alseekh S."/>
            <person name="Sorensen I."/>
            <person name="Lichtenstein G."/>
            <person name="Fich E.A."/>
            <person name="Conte M."/>
            <person name="Keller H."/>
            <person name="Schneeberger K."/>
            <person name="Schwacke R."/>
            <person name="Ofner I."/>
            <person name="Vrebalov J."/>
            <person name="Xu Y."/>
            <person name="Osorio S."/>
            <person name="Aflitos S.A."/>
            <person name="Schijlen E."/>
            <person name="Jimenez-Gomez J.M."/>
            <person name="Ryngajllo M."/>
            <person name="Kimura S."/>
            <person name="Kumar R."/>
            <person name="Koenig D."/>
            <person name="Headland L.R."/>
            <person name="Maloof J.N."/>
            <person name="Sinha N."/>
            <person name="van Ham R.C."/>
            <person name="Lankhorst R.K."/>
            <person name="Mao L."/>
            <person name="Vogel A."/>
            <person name="Arsova B."/>
            <person name="Panstruga R."/>
            <person name="Fei Z."/>
            <person name="Rose J.K."/>
            <person name="Zamir D."/>
            <person name="Carrari F."/>
            <person name="Giovannoni J.J."/>
            <person name="Weigel D."/>
            <person name="Usadel B."/>
            <person name="Fernie A.R."/>
        </authorList>
    </citation>
    <scope>NUCLEOTIDE SEQUENCE [LARGE SCALE GENOMIC DNA]</scope>
    <source>
        <strain evidence="1">cv. LA0716</strain>
    </source>
</reference>
<name>A0ABM1UX11_SOLPN</name>